<proteinExistence type="predicted"/>
<dbReference type="GO" id="GO:0005886">
    <property type="term" value="C:plasma membrane"/>
    <property type="evidence" value="ECO:0007669"/>
    <property type="project" value="TreeGrafter"/>
</dbReference>
<dbReference type="SUPFAM" id="SSF57603">
    <property type="entry name" value="FnI-like domain"/>
    <property type="match status" value="1"/>
</dbReference>
<protein>
    <recommendedName>
        <fullName evidence="3">VWFC domain-containing protein</fullName>
    </recommendedName>
</protein>
<dbReference type="PANTHER" id="PTHR46439">
    <property type="entry name" value="CYSTEINE-RICH MOTOR NEURON 1 PROTEIN"/>
    <property type="match status" value="1"/>
</dbReference>
<feature type="region of interest" description="Disordered" evidence="1">
    <location>
        <begin position="294"/>
        <end position="323"/>
    </location>
</feature>
<evidence type="ECO:0000259" key="3">
    <source>
        <dbReference type="PROSITE" id="PS50184"/>
    </source>
</evidence>
<dbReference type="STRING" id="69004.A0A182Q128"/>
<dbReference type="EnsemblMetazoa" id="AFAF000962-RA">
    <property type="protein sequence ID" value="AFAF000962-PA"/>
    <property type="gene ID" value="AFAF000962"/>
</dbReference>
<reference evidence="4" key="2">
    <citation type="submission" date="2020-05" db="UniProtKB">
        <authorList>
            <consortium name="EnsemblMetazoa"/>
        </authorList>
    </citation>
    <scope>IDENTIFICATION</scope>
    <source>
        <strain evidence="4">FAR1</strain>
    </source>
</reference>
<dbReference type="AlphaFoldDB" id="A0A182Q128"/>
<accession>A0A182Q128</accession>
<dbReference type="PANTHER" id="PTHR46439:SF1">
    <property type="entry name" value="CYSTEINE-RICH MOTOR NEURON 1 PROTEIN"/>
    <property type="match status" value="1"/>
</dbReference>
<sequence>MAHFFILLEPKRPASRVHEIRDDIFMNDEVGMPAATSGGRPVFDRDHRCRHVQCPTDCPADSYLQYPDTDVDWTLDKEPAMYHHLSERAIARHTIEKPVQITPMSNMLQYRSRPSRSVDSTDGLSDLKAQCCPQCVCAPCPEPQSCLPDYKPIIKSQPELGRPGSCCPQVYCQPEQTACFSEATQQWYRENETWHDNPCTSCRCEKGKPRCEIPLCMPLHCEHQKTLPDRCCPECDEERSIFCREHLNCEVRCPYGYERRGGCALCACAPKPNVSTGNVTLNATGSFMPVIHGHTPQASKSTIDEDTDAPGAPEETDSGKRSEDGFFGTLPGILFLAGVGLVILVVAAFVAHRTRTTECVKKFLKMLFNCNQISQGNSAYNRVSSTVPVVQATTATTSSAADTSALSMA</sequence>
<evidence type="ECO:0000313" key="4">
    <source>
        <dbReference type="EnsemblMetazoa" id="AFAF000962-PA"/>
    </source>
</evidence>
<dbReference type="SMART" id="SM00214">
    <property type="entry name" value="VWC"/>
    <property type="match status" value="1"/>
</dbReference>
<dbReference type="Gene3D" id="6.20.200.20">
    <property type="match status" value="1"/>
</dbReference>
<dbReference type="VEuPathDB" id="VectorBase:AFAF000962"/>
<feature type="domain" description="VWFC" evidence="3">
    <location>
        <begin position="177"/>
        <end position="236"/>
    </location>
</feature>
<dbReference type="PROSITE" id="PS01208">
    <property type="entry name" value="VWFC_1"/>
    <property type="match status" value="1"/>
</dbReference>
<keyword evidence="2" id="KW-0812">Transmembrane</keyword>
<keyword evidence="2" id="KW-1133">Transmembrane helix</keyword>
<dbReference type="InterPro" id="IPR052624">
    <property type="entry name" value="CRIM1"/>
</dbReference>
<dbReference type="Proteomes" id="UP000075886">
    <property type="component" value="Unassembled WGS sequence"/>
</dbReference>
<evidence type="ECO:0000256" key="2">
    <source>
        <dbReference type="SAM" id="Phobius"/>
    </source>
</evidence>
<keyword evidence="2" id="KW-0472">Membrane</keyword>
<dbReference type="Pfam" id="PF23334">
    <property type="entry name" value="VWC2L_2nd"/>
    <property type="match status" value="1"/>
</dbReference>
<dbReference type="PROSITE" id="PS50184">
    <property type="entry name" value="VWFC_2"/>
    <property type="match status" value="1"/>
</dbReference>
<organism evidence="4 5">
    <name type="scientific">Anopheles farauti</name>
    <dbReference type="NCBI Taxonomy" id="69004"/>
    <lineage>
        <taxon>Eukaryota</taxon>
        <taxon>Metazoa</taxon>
        <taxon>Ecdysozoa</taxon>
        <taxon>Arthropoda</taxon>
        <taxon>Hexapoda</taxon>
        <taxon>Insecta</taxon>
        <taxon>Pterygota</taxon>
        <taxon>Neoptera</taxon>
        <taxon>Endopterygota</taxon>
        <taxon>Diptera</taxon>
        <taxon>Nematocera</taxon>
        <taxon>Culicoidea</taxon>
        <taxon>Culicidae</taxon>
        <taxon>Anophelinae</taxon>
        <taxon>Anopheles</taxon>
    </lineage>
</organism>
<evidence type="ECO:0000313" key="5">
    <source>
        <dbReference type="Proteomes" id="UP000075886"/>
    </source>
</evidence>
<feature type="transmembrane region" description="Helical" evidence="2">
    <location>
        <begin position="326"/>
        <end position="351"/>
    </location>
</feature>
<name>A0A182Q128_9DIPT</name>
<evidence type="ECO:0000256" key="1">
    <source>
        <dbReference type="SAM" id="MobiDB-lite"/>
    </source>
</evidence>
<reference evidence="5" key="1">
    <citation type="submission" date="2014-01" db="EMBL/GenBank/DDBJ databases">
        <title>The Genome Sequence of Anopheles farauti FAR1 (V2).</title>
        <authorList>
            <consortium name="The Broad Institute Genomics Platform"/>
            <person name="Neafsey D.E."/>
            <person name="Besansky N."/>
            <person name="Howell P."/>
            <person name="Walton C."/>
            <person name="Young S.K."/>
            <person name="Zeng Q."/>
            <person name="Gargeya S."/>
            <person name="Fitzgerald M."/>
            <person name="Haas B."/>
            <person name="Abouelleil A."/>
            <person name="Allen A.W."/>
            <person name="Alvarado L."/>
            <person name="Arachchi H.M."/>
            <person name="Berlin A.M."/>
            <person name="Chapman S.B."/>
            <person name="Gainer-Dewar J."/>
            <person name="Goldberg J."/>
            <person name="Griggs A."/>
            <person name="Gujja S."/>
            <person name="Hansen M."/>
            <person name="Howarth C."/>
            <person name="Imamovic A."/>
            <person name="Ireland A."/>
            <person name="Larimer J."/>
            <person name="McCowan C."/>
            <person name="Murphy C."/>
            <person name="Pearson M."/>
            <person name="Poon T.W."/>
            <person name="Priest M."/>
            <person name="Roberts A."/>
            <person name="Saif S."/>
            <person name="Shea T."/>
            <person name="Sisk P."/>
            <person name="Sykes S."/>
            <person name="Wortman J."/>
            <person name="Nusbaum C."/>
            <person name="Birren B."/>
        </authorList>
    </citation>
    <scope>NUCLEOTIDE SEQUENCE [LARGE SCALE GENOMIC DNA]</scope>
    <source>
        <strain evidence="5">FAR1</strain>
    </source>
</reference>
<dbReference type="InterPro" id="IPR001007">
    <property type="entry name" value="VWF_dom"/>
</dbReference>
<dbReference type="EMBL" id="AXCN02001097">
    <property type="status" value="NOT_ANNOTATED_CDS"/>
    <property type="molecule type" value="Genomic_DNA"/>
</dbReference>
<keyword evidence="5" id="KW-1185">Reference proteome</keyword>